<dbReference type="Proteomes" id="UP000185725">
    <property type="component" value="Unassembled WGS sequence"/>
</dbReference>
<reference evidence="3 5" key="2">
    <citation type="submission" date="2018-06" db="EMBL/GenBank/DDBJ databases">
        <authorList>
            <consortium name="Pathogen Informatics"/>
            <person name="Doyle S."/>
        </authorList>
    </citation>
    <scope>NUCLEOTIDE SEQUENCE [LARGE SCALE GENOMIC DNA]</scope>
    <source>
        <strain evidence="3 5">NCTC13560</strain>
    </source>
</reference>
<gene>
    <name evidence="3" type="ORF">NCTC13560_00012</name>
    <name evidence="2" type="ORF">SAMN05421682_104192</name>
</gene>
<dbReference type="GeneID" id="303674795"/>
<dbReference type="EMBL" id="FTMF01000004">
    <property type="protein sequence ID" value="SIQ35443.1"/>
    <property type="molecule type" value="Genomic_DNA"/>
</dbReference>
<reference evidence="2 4" key="1">
    <citation type="submission" date="2017-01" db="EMBL/GenBank/DDBJ databases">
        <authorList>
            <person name="Varghese N."/>
            <person name="Submissions S."/>
        </authorList>
    </citation>
    <scope>NUCLEOTIDE SEQUENCE [LARGE SCALE GENOMIC DNA]</scope>
    <source>
        <strain evidence="2 4">ATCC 27950</strain>
    </source>
</reference>
<evidence type="ECO:0000313" key="5">
    <source>
        <dbReference type="Proteomes" id="UP000255231"/>
    </source>
</evidence>
<evidence type="ECO:0000313" key="4">
    <source>
        <dbReference type="Proteomes" id="UP000185725"/>
    </source>
</evidence>
<feature type="compositionally biased region" description="Low complexity" evidence="1">
    <location>
        <begin position="19"/>
        <end position="30"/>
    </location>
</feature>
<accession>A0A381F3T7</accession>
<proteinExistence type="predicted"/>
<feature type="compositionally biased region" description="Polar residues" evidence="1">
    <location>
        <begin position="1"/>
        <end position="12"/>
    </location>
</feature>
<sequence length="157" mass="17117">MAKQTQPKAQTQDSKKAPETTANATPNTPELQTDAFGGDLAQTIKAEPETTANEDIHNPYSKQIISENEDIKATEIIEPVKTETLAPYFDNPLVTDVIQPTIHDEPIKPTLTDQVVYEDFSKDSTVKVKNVNGVVVNLSGTAAKILKNLDATTKIVK</sequence>
<dbReference type="RefSeq" id="WP_076559764.1">
    <property type="nucleotide sequence ID" value="NZ_CP033929.1"/>
</dbReference>
<dbReference type="Proteomes" id="UP000255231">
    <property type="component" value="Unassembled WGS sequence"/>
</dbReference>
<name>A0A381F3T7_9FLAO</name>
<dbReference type="AlphaFoldDB" id="A0A381F3T7"/>
<dbReference type="KEGG" id="cil:EG358_13870"/>
<feature type="region of interest" description="Disordered" evidence="1">
    <location>
        <begin position="1"/>
        <end position="63"/>
    </location>
</feature>
<keyword evidence="4" id="KW-1185">Reference proteome</keyword>
<dbReference type="EMBL" id="UFVS01000001">
    <property type="protein sequence ID" value="SUX41220.1"/>
    <property type="molecule type" value="Genomic_DNA"/>
</dbReference>
<protein>
    <submittedName>
        <fullName evidence="3">Uncharacterized protein</fullName>
    </submittedName>
</protein>
<evidence type="ECO:0000256" key="1">
    <source>
        <dbReference type="SAM" id="MobiDB-lite"/>
    </source>
</evidence>
<evidence type="ECO:0000313" key="3">
    <source>
        <dbReference type="EMBL" id="SUX41220.1"/>
    </source>
</evidence>
<evidence type="ECO:0000313" key="2">
    <source>
        <dbReference type="EMBL" id="SIQ35443.1"/>
    </source>
</evidence>
<organism evidence="3 5">
    <name type="scientific">Chryseobacterium indoltheticum</name>
    <dbReference type="NCBI Taxonomy" id="254"/>
    <lineage>
        <taxon>Bacteria</taxon>
        <taxon>Pseudomonadati</taxon>
        <taxon>Bacteroidota</taxon>
        <taxon>Flavobacteriia</taxon>
        <taxon>Flavobacteriales</taxon>
        <taxon>Weeksellaceae</taxon>
        <taxon>Chryseobacterium group</taxon>
        <taxon>Chryseobacterium</taxon>
    </lineage>
</organism>